<comment type="catalytic activity">
    <reaction evidence="6">
        <text>a chalcone = a flavanone.</text>
        <dbReference type="EC" id="5.5.1.6"/>
    </reaction>
</comment>
<accession>A0A9D4UXY1</accession>
<dbReference type="InterPro" id="IPR016089">
    <property type="entry name" value="Chalcone_isomerase_bundle_sf"/>
</dbReference>
<dbReference type="Pfam" id="PF02431">
    <property type="entry name" value="Chalcone"/>
    <property type="match status" value="1"/>
</dbReference>
<comment type="caution">
    <text evidence="9">The sequence shown here is derived from an EMBL/GenBank/DDBJ whole genome shotgun (WGS) entry which is preliminary data.</text>
</comment>
<dbReference type="Gene3D" id="1.10.890.20">
    <property type="match status" value="1"/>
</dbReference>
<evidence type="ECO:0000256" key="2">
    <source>
        <dbReference type="ARBA" id="ARBA00007166"/>
    </source>
</evidence>
<evidence type="ECO:0000256" key="4">
    <source>
        <dbReference type="ARBA" id="ARBA00023241"/>
    </source>
</evidence>
<sequence length="214" mass="23501">MTDAVENKQVEFGALEVEGIKFAPSVAALGSTKQLVLGGAGFRGLEISGNLVKFTAIGIYVDEAIIPHLSPKLHGKSIEELCNNELLFEEVLAAPFEKLVRVVFLLPLTGPQYSEKVVERMGLLPNPGIKEESTKQFLEIFKPENFPPRTSLICSFTEEALKLAFMKTDDFPEDADAVIEDKWLARAFLASIIGKDGVSPLAKLSFAERMSRCL</sequence>
<name>A0A9D4UXY1_ADICA</name>
<comment type="pathway">
    <text evidence="1">Secondary metabolite biosynthesis; flavonoid biosynthesis.</text>
</comment>
<dbReference type="InterPro" id="IPR016087">
    <property type="entry name" value="Chalcone_isomerase"/>
</dbReference>
<proteinExistence type="inferred from homology"/>
<dbReference type="OrthoDB" id="1903537at2759"/>
<evidence type="ECO:0000313" key="9">
    <source>
        <dbReference type="EMBL" id="KAI5075921.1"/>
    </source>
</evidence>
<gene>
    <name evidence="9" type="ORF">GOP47_0009997</name>
</gene>
<comment type="similarity">
    <text evidence="2 7">Belongs to the chalcone isomerase family.</text>
</comment>
<organism evidence="9 10">
    <name type="scientific">Adiantum capillus-veneris</name>
    <name type="common">Maidenhair fern</name>
    <dbReference type="NCBI Taxonomy" id="13818"/>
    <lineage>
        <taxon>Eukaryota</taxon>
        <taxon>Viridiplantae</taxon>
        <taxon>Streptophyta</taxon>
        <taxon>Embryophyta</taxon>
        <taxon>Tracheophyta</taxon>
        <taxon>Polypodiopsida</taxon>
        <taxon>Polypodiidae</taxon>
        <taxon>Polypodiales</taxon>
        <taxon>Pteridineae</taxon>
        <taxon>Pteridaceae</taxon>
        <taxon>Vittarioideae</taxon>
        <taxon>Adiantum</taxon>
    </lineage>
</organism>
<dbReference type="InterPro" id="IPR044164">
    <property type="entry name" value="CFI"/>
</dbReference>
<evidence type="ECO:0000256" key="3">
    <source>
        <dbReference type="ARBA" id="ARBA00023235"/>
    </source>
</evidence>
<dbReference type="GO" id="GO:0045430">
    <property type="term" value="F:chalcone isomerase activity"/>
    <property type="evidence" value="ECO:0007669"/>
    <property type="project" value="UniProtKB-EC"/>
</dbReference>
<evidence type="ECO:0000313" key="10">
    <source>
        <dbReference type="Proteomes" id="UP000886520"/>
    </source>
</evidence>
<dbReference type="EMBL" id="JABFUD020000009">
    <property type="protein sequence ID" value="KAI5075921.1"/>
    <property type="molecule type" value="Genomic_DNA"/>
</dbReference>
<dbReference type="Proteomes" id="UP000886520">
    <property type="component" value="Chromosome 9"/>
</dbReference>
<dbReference type="GO" id="GO:0009813">
    <property type="term" value="P:flavonoid biosynthetic process"/>
    <property type="evidence" value="ECO:0007669"/>
    <property type="project" value="UniProtKB-KW"/>
</dbReference>
<evidence type="ECO:0000256" key="6">
    <source>
        <dbReference type="ARBA" id="ARBA00034056"/>
    </source>
</evidence>
<evidence type="ECO:0000259" key="8">
    <source>
        <dbReference type="Pfam" id="PF02431"/>
    </source>
</evidence>
<dbReference type="SUPFAM" id="SSF54626">
    <property type="entry name" value="Chalcone isomerase"/>
    <property type="match status" value="1"/>
</dbReference>
<dbReference type="PANTHER" id="PTHR28039">
    <property type="entry name" value="CHALCONE--FLAVONONE ISOMERASE 1-RELATED"/>
    <property type="match status" value="1"/>
</dbReference>
<comment type="function">
    <text evidence="5">Catalyzes the intramolecular cyclization of bicyclic chalcones into tricyclic (S)-flavanones. Responsible for the isomerization of 4,2',4',6'-tetrahydroxychalcone (also termed chalcone) into naringenin.</text>
</comment>
<keyword evidence="4" id="KW-0284">Flavonoid biosynthesis</keyword>
<dbReference type="AlphaFoldDB" id="A0A9D4UXY1"/>
<evidence type="ECO:0000256" key="5">
    <source>
        <dbReference type="ARBA" id="ARBA00025429"/>
    </source>
</evidence>
<protein>
    <recommendedName>
        <fullName evidence="7">Chalcone-flavonone isomerase family protein</fullName>
    </recommendedName>
</protein>
<dbReference type="PANTHER" id="PTHR28039:SF8">
    <property type="entry name" value="CHALCONE--FLAVANONE ISOMERASE 1-RELATED"/>
    <property type="match status" value="1"/>
</dbReference>
<feature type="domain" description="Chalcone isomerase" evidence="8">
    <location>
        <begin position="17"/>
        <end position="212"/>
    </location>
</feature>
<evidence type="ECO:0000256" key="1">
    <source>
        <dbReference type="ARBA" id="ARBA00004966"/>
    </source>
</evidence>
<dbReference type="Gene3D" id="3.50.70.10">
    <property type="match status" value="1"/>
</dbReference>
<keyword evidence="10" id="KW-1185">Reference proteome</keyword>
<dbReference type="InterPro" id="IPR036298">
    <property type="entry name" value="Chalcone_isomerase_sf"/>
</dbReference>
<keyword evidence="3" id="KW-0413">Isomerase</keyword>
<reference evidence="9" key="1">
    <citation type="submission" date="2021-01" db="EMBL/GenBank/DDBJ databases">
        <title>Adiantum capillus-veneris genome.</title>
        <authorList>
            <person name="Fang Y."/>
            <person name="Liao Q."/>
        </authorList>
    </citation>
    <scope>NUCLEOTIDE SEQUENCE</scope>
    <source>
        <strain evidence="9">H3</strain>
        <tissue evidence="9">Leaf</tissue>
    </source>
</reference>
<evidence type="ECO:0000256" key="7">
    <source>
        <dbReference type="RuleBase" id="RU361158"/>
    </source>
</evidence>
<dbReference type="InterPro" id="IPR016088">
    <property type="entry name" value="Chalcone_isomerase_3-sand"/>
</dbReference>